<accession>A0A0G0MQK5</accession>
<dbReference type="STRING" id="1619100.UT34_C0001G0354"/>
<name>A0A0G0MQK5_9BACT</name>
<reference evidence="1 2" key="1">
    <citation type="journal article" date="2015" name="Nature">
        <title>rRNA introns, odd ribosomes, and small enigmatic genomes across a large radiation of phyla.</title>
        <authorList>
            <person name="Brown C.T."/>
            <person name="Hug L.A."/>
            <person name="Thomas B.C."/>
            <person name="Sharon I."/>
            <person name="Castelle C.J."/>
            <person name="Singh A."/>
            <person name="Wilkins M.J."/>
            <person name="Williams K.H."/>
            <person name="Banfield J.F."/>
        </authorList>
    </citation>
    <scope>NUCLEOTIDE SEQUENCE [LARGE SCALE GENOMIC DNA]</scope>
</reference>
<protein>
    <submittedName>
        <fullName evidence="1">Uncharacterized protein</fullName>
    </submittedName>
</protein>
<evidence type="ECO:0000313" key="1">
    <source>
        <dbReference type="EMBL" id="KKR06314.1"/>
    </source>
</evidence>
<gene>
    <name evidence="1" type="ORF">UT34_C0001G0354</name>
</gene>
<dbReference type="Proteomes" id="UP000034799">
    <property type="component" value="Unassembled WGS sequence"/>
</dbReference>
<dbReference type="EMBL" id="LBWK01000001">
    <property type="protein sequence ID" value="KKR06314.1"/>
    <property type="molecule type" value="Genomic_DNA"/>
</dbReference>
<proteinExistence type="predicted"/>
<organism evidence="1 2">
    <name type="scientific">candidate division WS6 bacterium GW2011_GWF2_39_15</name>
    <dbReference type="NCBI Taxonomy" id="1619100"/>
    <lineage>
        <taxon>Bacteria</taxon>
        <taxon>Candidatus Dojkabacteria</taxon>
    </lineage>
</organism>
<dbReference type="AlphaFoldDB" id="A0A0G0MQK5"/>
<comment type="caution">
    <text evidence="1">The sequence shown here is derived from an EMBL/GenBank/DDBJ whole genome shotgun (WGS) entry which is preliminary data.</text>
</comment>
<evidence type="ECO:0000313" key="2">
    <source>
        <dbReference type="Proteomes" id="UP000034799"/>
    </source>
</evidence>
<sequence length="103" mass="11756">MPNYFDTQTGLIIHPKVLEFLNKVKVETTQQKKESHTMITAYIISKLGEELKKTSLFTNFDTNNPDNTKHLIASIKGNAEVEQIITNFFETKLDTVLNELLEG</sequence>